<organism evidence="1 2">
    <name type="scientific">Winogradskyella pelagia</name>
    <dbReference type="NCBI Taxonomy" id="2819984"/>
    <lineage>
        <taxon>Bacteria</taxon>
        <taxon>Pseudomonadati</taxon>
        <taxon>Bacteroidota</taxon>
        <taxon>Flavobacteriia</taxon>
        <taxon>Flavobacteriales</taxon>
        <taxon>Flavobacteriaceae</taxon>
        <taxon>Winogradskyella</taxon>
    </lineage>
</organism>
<comment type="caution">
    <text evidence="1">The sequence shown here is derived from an EMBL/GenBank/DDBJ whole genome shotgun (WGS) entry which is preliminary data.</text>
</comment>
<protein>
    <submittedName>
        <fullName evidence="1">Hemagglutinin protein</fullName>
    </submittedName>
</protein>
<dbReference type="RefSeq" id="WP_208152279.1">
    <property type="nucleotide sequence ID" value="NZ_JAGEVF010000001.1"/>
</dbReference>
<reference evidence="1 2" key="1">
    <citation type="submission" date="2021-03" db="EMBL/GenBank/DDBJ databases">
        <title>Winogradskyella sp. nov., isolated from costal sediment.</title>
        <authorList>
            <person name="Gao C."/>
        </authorList>
    </citation>
    <scope>NUCLEOTIDE SEQUENCE [LARGE SCALE GENOMIC DNA]</scope>
    <source>
        <strain evidence="1 2">DF17</strain>
    </source>
</reference>
<accession>A0ABS3SYE6</accession>
<gene>
    <name evidence="1" type="ORF">J4050_02105</name>
</gene>
<evidence type="ECO:0000313" key="2">
    <source>
        <dbReference type="Proteomes" id="UP000676776"/>
    </source>
</evidence>
<sequence length="324" mass="34843">MKKHFIIFIIIAHNFFNYGQSIEKFSIDSGGASASAGGVNMLYTLGEVNVQEYSMPTLSVSEGFINSSFKLKIDPVVYLQGPILNPDTGGFMNDDLRSAGLIPTTSPYADNATCDASVFSVTGNDAIVDWVWVELRSSNDNTKLLNGKSGLLQRDGDVVAVDGISTLNMNAPPKDHFVVIKHRNHLGAMSQLPIVLAEDITTIVDFTNSLFNTFGLNAQAVLSTGDTALWTGDAGDNNAVTFSGANNDANTIKDYILADTANFLNFITFSSTGYLIEDVNLDGIARFSGTANDSNLIKDNVLNHPGNFLNFPTYTISTTVPPSN</sequence>
<evidence type="ECO:0000313" key="1">
    <source>
        <dbReference type="EMBL" id="MBO3115520.1"/>
    </source>
</evidence>
<dbReference type="EMBL" id="JAGEVF010000001">
    <property type="protein sequence ID" value="MBO3115520.1"/>
    <property type="molecule type" value="Genomic_DNA"/>
</dbReference>
<proteinExistence type="predicted"/>
<name>A0ABS3SYE6_9FLAO</name>
<dbReference type="Proteomes" id="UP000676776">
    <property type="component" value="Unassembled WGS sequence"/>
</dbReference>
<keyword evidence="2" id="KW-1185">Reference proteome</keyword>